<feature type="transmembrane region" description="Helical" evidence="1">
    <location>
        <begin position="253"/>
        <end position="274"/>
    </location>
</feature>
<reference evidence="3" key="1">
    <citation type="submission" date="2016-10" db="EMBL/GenBank/DDBJ databases">
        <authorList>
            <person name="Varghese N."/>
            <person name="Submissions S."/>
        </authorList>
    </citation>
    <scope>NUCLEOTIDE SEQUENCE [LARGE SCALE GENOMIC DNA]</scope>
    <source>
        <strain evidence="3">DSM 25575</strain>
    </source>
</reference>
<feature type="transmembrane region" description="Helical" evidence="1">
    <location>
        <begin position="281"/>
        <end position="298"/>
    </location>
</feature>
<evidence type="ECO:0000256" key="1">
    <source>
        <dbReference type="SAM" id="Phobius"/>
    </source>
</evidence>
<feature type="transmembrane region" description="Helical" evidence="1">
    <location>
        <begin position="153"/>
        <end position="180"/>
    </location>
</feature>
<feature type="transmembrane region" description="Helical" evidence="1">
    <location>
        <begin position="332"/>
        <end position="350"/>
    </location>
</feature>
<keyword evidence="3" id="KW-1185">Reference proteome</keyword>
<keyword evidence="1" id="KW-0812">Transmembrane</keyword>
<protein>
    <recommendedName>
        <fullName evidence="4">EpsG family protein</fullName>
    </recommendedName>
</protein>
<gene>
    <name evidence="2" type="ORF">SAMN05421594_2888</name>
</gene>
<evidence type="ECO:0000313" key="3">
    <source>
        <dbReference type="Proteomes" id="UP000198769"/>
    </source>
</evidence>
<sequence length="377" mass="44381">MKTKIINYLIGLLLAIYCYVYLQNTYLQLVVNKNDWHLGEWLINYQDGGFKRRGLLGSLFVFINELTGVHLANIVFIFLFIIYTLFFILLIKFIWPNKNTLLTISLLLLPAGLGMVLKDHTIIPKKEIIFFLFYLLYLLCLRSKMVVKDYVITLFILIALLIHEAAFFYLPFVSLAYFIKNSEPTTHKIKKIFLYQILPATLMMLFLYKFGISIKTENTVSFFKDHGYLLKELNIYDYYQSDFDVSSIYKTYLYGYVTYSISIFLGALTVFIYCKLNKIKISPVFLIVQVIFLIPLFIKGFDWGRWINIFFSLLTLFIIGEKQLVSSLKKDGIAVLLMIFNSFWTMMAFYQGFSSFTLLDVLIKKVYYFLYFNLFRG</sequence>
<organism evidence="2 3">
    <name type="scientific">Chryseobacterium oleae</name>
    <dbReference type="NCBI Taxonomy" id="491207"/>
    <lineage>
        <taxon>Bacteria</taxon>
        <taxon>Pseudomonadati</taxon>
        <taxon>Bacteroidota</taxon>
        <taxon>Flavobacteriia</taxon>
        <taxon>Flavobacteriales</taxon>
        <taxon>Weeksellaceae</taxon>
        <taxon>Chryseobacterium group</taxon>
        <taxon>Chryseobacterium</taxon>
    </lineage>
</organism>
<dbReference type="Proteomes" id="UP000198769">
    <property type="component" value="Unassembled WGS sequence"/>
</dbReference>
<feature type="transmembrane region" description="Helical" evidence="1">
    <location>
        <begin position="192"/>
        <end position="212"/>
    </location>
</feature>
<feature type="transmembrane region" description="Helical" evidence="1">
    <location>
        <begin position="129"/>
        <end position="147"/>
    </location>
</feature>
<evidence type="ECO:0000313" key="2">
    <source>
        <dbReference type="EMBL" id="SFN47948.1"/>
    </source>
</evidence>
<keyword evidence="1" id="KW-0472">Membrane</keyword>
<dbReference type="OrthoDB" id="1235476at2"/>
<proteinExistence type="predicted"/>
<evidence type="ECO:0008006" key="4">
    <source>
        <dbReference type="Google" id="ProtNLM"/>
    </source>
</evidence>
<accession>A0A1I4ZCL8</accession>
<dbReference type="EMBL" id="FOVD01000004">
    <property type="protein sequence ID" value="SFN47948.1"/>
    <property type="molecule type" value="Genomic_DNA"/>
</dbReference>
<name>A0A1I4ZCL8_CHROL</name>
<keyword evidence="1" id="KW-1133">Transmembrane helix</keyword>
<dbReference type="RefSeq" id="WP_090025077.1">
    <property type="nucleotide sequence ID" value="NZ_FOVD01000004.1"/>
</dbReference>
<dbReference type="AlphaFoldDB" id="A0A1I4ZCL8"/>
<feature type="transmembrane region" description="Helical" evidence="1">
    <location>
        <begin position="6"/>
        <end position="22"/>
    </location>
</feature>
<feature type="transmembrane region" description="Helical" evidence="1">
    <location>
        <begin position="304"/>
        <end position="320"/>
    </location>
</feature>
<feature type="transmembrane region" description="Helical" evidence="1">
    <location>
        <begin position="71"/>
        <end position="95"/>
    </location>
</feature>